<accession>A0A1R1PRI8</accession>
<dbReference type="AlphaFoldDB" id="A0A1R1PRI8"/>
<keyword evidence="3" id="KW-1185">Reference proteome</keyword>
<feature type="non-terminal residue" evidence="2">
    <location>
        <position position="1"/>
    </location>
</feature>
<dbReference type="EMBL" id="LSSK01000369">
    <property type="protein sequence ID" value="OMH83559.1"/>
    <property type="molecule type" value="Genomic_DNA"/>
</dbReference>
<reference evidence="3" key="1">
    <citation type="submission" date="2017-01" db="EMBL/GenBank/DDBJ databases">
        <authorList>
            <person name="Wang Y."/>
            <person name="White M."/>
            <person name="Kvist S."/>
            <person name="Moncalvo J.-M."/>
        </authorList>
    </citation>
    <scope>NUCLEOTIDE SEQUENCE [LARGE SCALE GENOMIC DNA]</scope>
    <source>
        <strain evidence="3">COL-18-3</strain>
    </source>
</reference>
<evidence type="ECO:0000313" key="3">
    <source>
        <dbReference type="Proteomes" id="UP000188320"/>
    </source>
</evidence>
<feature type="compositionally biased region" description="Basic residues" evidence="1">
    <location>
        <begin position="145"/>
        <end position="154"/>
    </location>
</feature>
<comment type="caution">
    <text evidence="2">The sequence shown here is derived from an EMBL/GenBank/DDBJ whole genome shotgun (WGS) entry which is preliminary data.</text>
</comment>
<protein>
    <submittedName>
        <fullName evidence="2">Uncharacterized protein</fullName>
    </submittedName>
</protein>
<evidence type="ECO:0000313" key="2">
    <source>
        <dbReference type="EMBL" id="OMH83559.1"/>
    </source>
</evidence>
<dbReference type="Proteomes" id="UP000188320">
    <property type="component" value="Unassembled WGS sequence"/>
</dbReference>
<feature type="compositionally biased region" description="Polar residues" evidence="1">
    <location>
        <begin position="125"/>
        <end position="138"/>
    </location>
</feature>
<sequence>HRPLRFIQQQPTSGIRELVQGSEVSGPGRLPDDMVEVEECIHLPTMELNHESANKDHGGQGEGHCDHAQLEIGDMVPVVDKNHNQEAHSNTSSSSNTNRSNFSNGEEQGLDTMAWRVDGDRKGKNSQAKSSSLWQSTQEELKERNNRRRLSRNS</sequence>
<gene>
    <name evidence="2" type="ORF">AX774_g2934</name>
</gene>
<organism evidence="2 3">
    <name type="scientific">Zancudomyces culisetae</name>
    <name type="common">Gut fungus</name>
    <name type="synonym">Smittium culisetae</name>
    <dbReference type="NCBI Taxonomy" id="1213189"/>
    <lineage>
        <taxon>Eukaryota</taxon>
        <taxon>Fungi</taxon>
        <taxon>Fungi incertae sedis</taxon>
        <taxon>Zoopagomycota</taxon>
        <taxon>Kickxellomycotina</taxon>
        <taxon>Harpellomycetes</taxon>
        <taxon>Harpellales</taxon>
        <taxon>Legeriomycetaceae</taxon>
        <taxon>Zancudomyces</taxon>
    </lineage>
</organism>
<feature type="compositionally biased region" description="Low complexity" evidence="1">
    <location>
        <begin position="89"/>
        <end position="104"/>
    </location>
</feature>
<feature type="region of interest" description="Disordered" evidence="1">
    <location>
        <begin position="51"/>
        <end position="154"/>
    </location>
</feature>
<proteinExistence type="predicted"/>
<name>A0A1R1PRI8_ZANCU</name>
<evidence type="ECO:0000256" key="1">
    <source>
        <dbReference type="SAM" id="MobiDB-lite"/>
    </source>
</evidence>
<feature type="compositionally biased region" description="Basic and acidic residues" evidence="1">
    <location>
        <begin position="51"/>
        <end position="69"/>
    </location>
</feature>